<dbReference type="EMBL" id="FLQR01000007">
    <property type="protein sequence ID" value="SBS73045.1"/>
    <property type="molecule type" value="Genomic_DNA"/>
</dbReference>
<proteinExistence type="predicted"/>
<dbReference type="Gene3D" id="3.90.1200.10">
    <property type="match status" value="1"/>
</dbReference>
<keyword evidence="2" id="KW-0418">Kinase</keyword>
<dbReference type="GO" id="GO:0005737">
    <property type="term" value="C:cytoplasm"/>
    <property type="evidence" value="ECO:0007669"/>
    <property type="project" value="TreeGrafter"/>
</dbReference>
<feature type="domain" description="Aminoglycoside phosphotransferase" evidence="1">
    <location>
        <begin position="35"/>
        <end position="244"/>
    </location>
</feature>
<dbReference type="GO" id="GO:0006646">
    <property type="term" value="P:phosphatidylethanolamine biosynthetic process"/>
    <property type="evidence" value="ECO:0007669"/>
    <property type="project" value="TreeGrafter"/>
</dbReference>
<protein>
    <submittedName>
        <fullName evidence="2">Choline/ethanolamine kinase</fullName>
    </submittedName>
</protein>
<keyword evidence="2" id="KW-0808">Transferase</keyword>
<dbReference type="PANTHER" id="PTHR22603">
    <property type="entry name" value="CHOLINE/ETHANOALAMINE KINASE"/>
    <property type="match status" value="1"/>
</dbReference>
<sequence length="312" mass="34540">MTNTTMTWHALDALTLARTVPDLPAWPFGTDLRMERISSGTTNVNWRMISDDGIRFLKVPGHGAEAFVDRQIAHEAALVAAATGVGPAVLFFDDATGIEVTAFLDGYRSSGAGDLLSPTGMSEVMRLYRQLHGGELLSVTKTLFDMIDEHQAQIAETGRRLQPYQIEVQERWRPIQERYLAGGLELVPGHNDPNPPNFMVKPDAPMMLIDFDYAANTDRYYELGAYLTILGIPRDLGRTLFAQYSGAEPTESQLARLYLSGVGTLVKWGHWALYNSVVRDIDFDYEKYGAGMLLGALTMLTSEECARAVDAL</sequence>
<evidence type="ECO:0000259" key="1">
    <source>
        <dbReference type="Pfam" id="PF01636"/>
    </source>
</evidence>
<evidence type="ECO:0000313" key="2">
    <source>
        <dbReference type="EMBL" id="SBS73045.1"/>
    </source>
</evidence>
<dbReference type="Gene3D" id="3.30.200.20">
    <property type="entry name" value="Phosphorylase Kinase, domain 1"/>
    <property type="match status" value="1"/>
</dbReference>
<name>A0A1Y5P2Z2_9MICO</name>
<organism evidence="2">
    <name type="scientific">uncultured Microbacterium sp</name>
    <dbReference type="NCBI Taxonomy" id="191216"/>
    <lineage>
        <taxon>Bacteria</taxon>
        <taxon>Bacillati</taxon>
        <taxon>Actinomycetota</taxon>
        <taxon>Actinomycetes</taxon>
        <taxon>Micrococcales</taxon>
        <taxon>Microbacteriaceae</taxon>
        <taxon>Microbacterium</taxon>
        <taxon>environmental samples</taxon>
    </lineage>
</organism>
<gene>
    <name evidence="2" type="ORF">MIPYR_30372</name>
</gene>
<dbReference type="PANTHER" id="PTHR22603:SF66">
    <property type="entry name" value="ETHANOLAMINE KINASE"/>
    <property type="match status" value="1"/>
</dbReference>
<dbReference type="CDD" id="cd05151">
    <property type="entry name" value="ChoK-like"/>
    <property type="match status" value="1"/>
</dbReference>
<accession>A0A1Y5P2Z2</accession>
<dbReference type="Pfam" id="PF01636">
    <property type="entry name" value="APH"/>
    <property type="match status" value="1"/>
</dbReference>
<dbReference type="SUPFAM" id="SSF56112">
    <property type="entry name" value="Protein kinase-like (PK-like)"/>
    <property type="match status" value="1"/>
</dbReference>
<dbReference type="AlphaFoldDB" id="A0A1Y5P2Z2"/>
<dbReference type="InterPro" id="IPR011009">
    <property type="entry name" value="Kinase-like_dom_sf"/>
</dbReference>
<reference evidence="2" key="1">
    <citation type="submission" date="2016-03" db="EMBL/GenBank/DDBJ databases">
        <authorList>
            <person name="Ploux O."/>
        </authorList>
    </citation>
    <scope>NUCLEOTIDE SEQUENCE</scope>
    <source>
        <strain evidence="2">UC1</strain>
    </source>
</reference>
<dbReference type="GO" id="GO:0004305">
    <property type="term" value="F:ethanolamine kinase activity"/>
    <property type="evidence" value="ECO:0007669"/>
    <property type="project" value="TreeGrafter"/>
</dbReference>
<dbReference type="InterPro" id="IPR002575">
    <property type="entry name" value="Aminoglycoside_PTrfase"/>
</dbReference>